<dbReference type="SUPFAM" id="SSF57667">
    <property type="entry name" value="beta-beta-alpha zinc fingers"/>
    <property type="match status" value="2"/>
</dbReference>
<dbReference type="FunFam" id="3.30.160.60:FF:000446">
    <property type="entry name" value="Zinc finger protein"/>
    <property type="match status" value="1"/>
</dbReference>
<evidence type="ECO:0000313" key="11">
    <source>
        <dbReference type="Proteomes" id="UP000298663"/>
    </source>
</evidence>
<dbReference type="Gene3D" id="3.30.160.60">
    <property type="entry name" value="Classic Zinc Finger"/>
    <property type="match status" value="4"/>
</dbReference>
<evidence type="ECO:0000259" key="9">
    <source>
        <dbReference type="PROSITE" id="PS50157"/>
    </source>
</evidence>
<dbReference type="InterPro" id="IPR013087">
    <property type="entry name" value="Znf_C2H2_type"/>
</dbReference>
<feature type="region of interest" description="Disordered" evidence="8">
    <location>
        <begin position="407"/>
        <end position="431"/>
    </location>
</feature>
<dbReference type="GO" id="GO:0005634">
    <property type="term" value="C:nucleus"/>
    <property type="evidence" value="ECO:0007669"/>
    <property type="project" value="UniProtKB-SubCell"/>
</dbReference>
<keyword evidence="11" id="KW-1185">Reference proteome</keyword>
<proteinExistence type="predicted"/>
<dbReference type="OrthoDB" id="3214149at2759"/>
<feature type="domain" description="C2H2-type" evidence="9">
    <location>
        <begin position="337"/>
        <end position="366"/>
    </location>
</feature>
<evidence type="ECO:0000256" key="7">
    <source>
        <dbReference type="PROSITE-ProRule" id="PRU00042"/>
    </source>
</evidence>
<keyword evidence="2" id="KW-0479">Metal-binding</keyword>
<dbReference type="Proteomes" id="UP000298663">
    <property type="component" value="Unassembled WGS sequence"/>
</dbReference>
<dbReference type="PROSITE" id="PS50157">
    <property type="entry name" value="ZINC_FINGER_C2H2_2"/>
    <property type="match status" value="3"/>
</dbReference>
<comment type="caution">
    <text evidence="10">The sequence shown here is derived from an EMBL/GenBank/DDBJ whole genome shotgun (WGS) entry which is preliminary data.</text>
</comment>
<dbReference type="Pfam" id="PF23561">
    <property type="entry name" value="zf-C2H2_15"/>
    <property type="match status" value="1"/>
</dbReference>
<protein>
    <recommendedName>
        <fullName evidence="9">C2H2-type domain-containing protein</fullName>
    </recommendedName>
</protein>
<dbReference type="GO" id="GO:0008270">
    <property type="term" value="F:zinc ion binding"/>
    <property type="evidence" value="ECO:0007669"/>
    <property type="project" value="UniProtKB-KW"/>
</dbReference>
<reference evidence="10 11" key="2">
    <citation type="journal article" date="2019" name="G3 (Bethesda)">
        <title>Hybrid Assembly of the Genome of the Entomopathogenic Nematode Steinernema carpocapsae Identifies the X-Chromosome.</title>
        <authorList>
            <person name="Serra L."/>
            <person name="Macchietto M."/>
            <person name="Macias-Munoz A."/>
            <person name="McGill C.J."/>
            <person name="Rodriguez I.M."/>
            <person name="Rodriguez B."/>
            <person name="Murad R."/>
            <person name="Mortazavi A."/>
        </authorList>
    </citation>
    <scope>NUCLEOTIDE SEQUENCE [LARGE SCALE GENOMIC DNA]</scope>
    <source>
        <strain evidence="10 11">ALL</strain>
    </source>
</reference>
<dbReference type="GO" id="GO:0140297">
    <property type="term" value="F:DNA-binding transcription factor binding"/>
    <property type="evidence" value="ECO:0007669"/>
    <property type="project" value="UniProtKB-ARBA"/>
</dbReference>
<dbReference type="PANTHER" id="PTHR45718:SF4">
    <property type="entry name" value="TRANSCRIPTIONAL ACTIVATOR CUBITUS INTERRUPTUS"/>
    <property type="match status" value="1"/>
</dbReference>
<gene>
    <name evidence="10" type="ORF">L596_019157</name>
</gene>
<evidence type="ECO:0000256" key="3">
    <source>
        <dbReference type="ARBA" id="ARBA00022737"/>
    </source>
</evidence>
<accession>A0A4U5N6W1</accession>
<dbReference type="SMART" id="SM00355">
    <property type="entry name" value="ZnF_C2H2"/>
    <property type="match status" value="4"/>
</dbReference>
<dbReference type="FunFam" id="3.30.160.60:FF:000031">
    <property type="entry name" value="GLI family zinc finger 3"/>
    <property type="match status" value="1"/>
</dbReference>
<feature type="region of interest" description="Disordered" evidence="8">
    <location>
        <begin position="227"/>
        <end position="258"/>
    </location>
</feature>
<keyword evidence="5" id="KW-0862">Zinc</keyword>
<feature type="domain" description="C2H2-type" evidence="9">
    <location>
        <begin position="304"/>
        <end position="336"/>
    </location>
</feature>
<dbReference type="GO" id="GO:0000978">
    <property type="term" value="F:RNA polymerase II cis-regulatory region sequence-specific DNA binding"/>
    <property type="evidence" value="ECO:0007669"/>
    <property type="project" value="TreeGrafter"/>
</dbReference>
<keyword evidence="4 7" id="KW-0863">Zinc-finger</keyword>
<sequence length="431" mass="46993">MTGTSWDNLAMNPNILAPPAQRPSAPTDSAALQQALMAFHQQQQLNNLNLGMLNGIDPSVLMAIYQSQAFPQVAASSAAAGFPAASNAAASYQFPLLAGLPTAAQTFPTLPTIPASAGAMPNDLQAALNEMNANSRKRTKPIAPSVISSSTNSSISTNSSGITLHTPVPQWTSEGYHAAMQNQLTERLMQSVSVSQNFGMPPNVPPQHLQPPQIPQVAAPTLNGVPAPQNGVPGPNGIMRVPRRKGRPPGTKNTPINYNGTEVKQVYGQGTYECNWEQCHKQIEGQKNLVDHVQDNHVQGSTDYICRWEGCFRQGVPFKAMYMLVTHVRRHTGDRPHCCTFPKCNKAYGRLENLKTHIRTHTGERPYGCDNCPKRFSNASDRAKHQTRTHSDVLWSLRNRTIAMSQAARRATRTLRRSASTSRPSMATMST</sequence>
<comment type="subcellular location">
    <subcellularLocation>
        <location evidence="1">Nucleus</location>
    </subcellularLocation>
</comment>
<evidence type="ECO:0000313" key="10">
    <source>
        <dbReference type="EMBL" id="TKR78339.1"/>
    </source>
</evidence>
<evidence type="ECO:0000256" key="1">
    <source>
        <dbReference type="ARBA" id="ARBA00004123"/>
    </source>
</evidence>
<dbReference type="PANTHER" id="PTHR45718">
    <property type="entry name" value="TRANSCRIPTIONAL ACTIVATOR CUBITUS INTERRUPTUS"/>
    <property type="match status" value="1"/>
</dbReference>
<reference evidence="10 11" key="1">
    <citation type="journal article" date="2015" name="Genome Biol.">
        <title>Comparative genomics of Steinernema reveals deeply conserved gene regulatory networks.</title>
        <authorList>
            <person name="Dillman A.R."/>
            <person name="Macchietto M."/>
            <person name="Porter C.F."/>
            <person name="Rogers A."/>
            <person name="Williams B."/>
            <person name="Antoshechkin I."/>
            <person name="Lee M.M."/>
            <person name="Goodwin Z."/>
            <person name="Lu X."/>
            <person name="Lewis E.E."/>
            <person name="Goodrich-Blair H."/>
            <person name="Stock S.P."/>
            <person name="Adams B.J."/>
            <person name="Sternberg P.W."/>
            <person name="Mortazavi A."/>
        </authorList>
    </citation>
    <scope>NUCLEOTIDE SEQUENCE [LARGE SCALE GENOMIC DNA]</scope>
    <source>
        <strain evidence="10 11">ALL</strain>
    </source>
</reference>
<dbReference type="InterPro" id="IPR036236">
    <property type="entry name" value="Znf_C2H2_sf"/>
</dbReference>
<name>A0A4U5N6W1_STECR</name>
<dbReference type="InterPro" id="IPR056436">
    <property type="entry name" value="Znf-C2H2_ZIC1-5/GLI1-3-like"/>
</dbReference>
<evidence type="ECO:0000256" key="5">
    <source>
        <dbReference type="ARBA" id="ARBA00022833"/>
    </source>
</evidence>
<evidence type="ECO:0000256" key="6">
    <source>
        <dbReference type="ARBA" id="ARBA00023242"/>
    </source>
</evidence>
<dbReference type="Pfam" id="PF00096">
    <property type="entry name" value="zf-C2H2"/>
    <property type="match status" value="1"/>
</dbReference>
<dbReference type="FunFam" id="3.30.160.60:FF:000125">
    <property type="entry name" value="Putative zinc finger protein 143"/>
    <property type="match status" value="1"/>
</dbReference>
<dbReference type="PROSITE" id="PS00028">
    <property type="entry name" value="ZINC_FINGER_C2H2_1"/>
    <property type="match status" value="3"/>
</dbReference>
<dbReference type="EMBL" id="AZBU02000005">
    <property type="protein sequence ID" value="TKR78339.1"/>
    <property type="molecule type" value="Genomic_DNA"/>
</dbReference>
<dbReference type="STRING" id="34508.A0A4U5N6W1"/>
<dbReference type="InterPro" id="IPR043359">
    <property type="entry name" value="GLI-like"/>
</dbReference>
<dbReference type="GO" id="GO:0000981">
    <property type="term" value="F:DNA-binding transcription factor activity, RNA polymerase II-specific"/>
    <property type="evidence" value="ECO:0007669"/>
    <property type="project" value="TreeGrafter"/>
</dbReference>
<evidence type="ECO:0000256" key="8">
    <source>
        <dbReference type="SAM" id="MobiDB-lite"/>
    </source>
</evidence>
<evidence type="ECO:0000256" key="2">
    <source>
        <dbReference type="ARBA" id="ARBA00022723"/>
    </source>
</evidence>
<feature type="domain" description="C2H2-type" evidence="9">
    <location>
        <begin position="367"/>
        <end position="391"/>
    </location>
</feature>
<keyword evidence="3" id="KW-0677">Repeat</keyword>
<keyword evidence="6" id="KW-0539">Nucleus</keyword>
<dbReference type="AlphaFoldDB" id="A0A4U5N6W1"/>
<evidence type="ECO:0000256" key="4">
    <source>
        <dbReference type="ARBA" id="ARBA00022771"/>
    </source>
</evidence>
<organism evidence="10 11">
    <name type="scientific">Steinernema carpocapsae</name>
    <name type="common">Entomopathogenic nematode</name>
    <dbReference type="NCBI Taxonomy" id="34508"/>
    <lineage>
        <taxon>Eukaryota</taxon>
        <taxon>Metazoa</taxon>
        <taxon>Ecdysozoa</taxon>
        <taxon>Nematoda</taxon>
        <taxon>Chromadorea</taxon>
        <taxon>Rhabditida</taxon>
        <taxon>Tylenchina</taxon>
        <taxon>Panagrolaimomorpha</taxon>
        <taxon>Strongyloidoidea</taxon>
        <taxon>Steinernematidae</taxon>
        <taxon>Steinernema</taxon>
    </lineage>
</organism>
<dbReference type="GO" id="GO:0000122">
    <property type="term" value="P:negative regulation of transcription by RNA polymerase II"/>
    <property type="evidence" value="ECO:0007669"/>
    <property type="project" value="UniProtKB-ARBA"/>
</dbReference>